<dbReference type="HOGENOM" id="CLU_381753_0_0_1"/>
<organism evidence="8 9">
    <name type="scientific">Marssonina brunnea f. sp. multigermtubi (strain MB_m1)</name>
    <name type="common">Marssonina leaf spot fungus</name>
    <dbReference type="NCBI Taxonomy" id="1072389"/>
    <lineage>
        <taxon>Eukaryota</taxon>
        <taxon>Fungi</taxon>
        <taxon>Dikarya</taxon>
        <taxon>Ascomycota</taxon>
        <taxon>Pezizomycotina</taxon>
        <taxon>Leotiomycetes</taxon>
        <taxon>Helotiales</taxon>
        <taxon>Drepanopezizaceae</taxon>
        <taxon>Drepanopeziza</taxon>
    </lineage>
</organism>
<keyword evidence="5" id="KW-0336">GPI-anchor</keyword>
<dbReference type="EMBL" id="JH921451">
    <property type="protein sequence ID" value="EKD13202.1"/>
    <property type="molecule type" value="Genomic_DNA"/>
</dbReference>
<keyword evidence="5" id="KW-0449">Lipoprotein</keyword>
<comment type="subcellular location">
    <subcellularLocation>
        <location evidence="1 5">Cell membrane</location>
        <topology evidence="1 5">Lipid-anchor</topology>
        <topology evidence="1 5">GPI-anchor</topology>
    </subcellularLocation>
</comment>
<dbReference type="KEGG" id="mbe:MBM_08645"/>
<dbReference type="AlphaFoldDB" id="K1WLS2"/>
<keyword evidence="4" id="KW-0325">Glycoprotein</keyword>
<dbReference type="InParanoid" id="K1WLS2"/>
<feature type="chain" id="PRO_5005137337" description="1,3-beta-glucanosyltransferase" evidence="5">
    <location>
        <begin position="21"/>
        <end position="725"/>
    </location>
</feature>
<keyword evidence="7" id="KW-0812">Transmembrane</keyword>
<dbReference type="GO" id="GO:0005886">
    <property type="term" value="C:plasma membrane"/>
    <property type="evidence" value="ECO:0007669"/>
    <property type="project" value="UniProtKB-SubCell"/>
</dbReference>
<protein>
    <recommendedName>
        <fullName evidence="5">1,3-beta-glucanosyltransferase</fullName>
        <ecNumber evidence="5">2.4.1.-</ecNumber>
    </recommendedName>
</protein>
<comment type="similarity">
    <text evidence="2 5">Belongs to the glycosyl hydrolase 72 family.</text>
</comment>
<feature type="region of interest" description="Disordered" evidence="6">
    <location>
        <begin position="634"/>
        <end position="674"/>
    </location>
</feature>
<reference evidence="8 9" key="1">
    <citation type="journal article" date="2012" name="BMC Genomics">
        <title>Sequencing the genome of Marssonina brunnea reveals fungus-poplar co-evolution.</title>
        <authorList>
            <person name="Zhu S."/>
            <person name="Cao Y.-Z."/>
            <person name="Jiang C."/>
            <person name="Tan B.-Y."/>
            <person name="Wang Z."/>
            <person name="Feng S."/>
            <person name="Zhang L."/>
            <person name="Su X.-H."/>
            <person name="Brejova B."/>
            <person name="Vinar T."/>
            <person name="Xu M."/>
            <person name="Wang M.-X."/>
            <person name="Zhang S.-G."/>
            <person name="Huang M.-R."/>
            <person name="Wu R."/>
            <person name="Zhou Y."/>
        </authorList>
    </citation>
    <scope>NUCLEOTIDE SEQUENCE [LARGE SCALE GENOMIC DNA]</scope>
    <source>
        <strain evidence="8 9">MB_m1</strain>
    </source>
</reference>
<feature type="compositionally biased region" description="Polar residues" evidence="6">
    <location>
        <begin position="634"/>
        <end position="647"/>
    </location>
</feature>
<keyword evidence="5 8" id="KW-0808">Transferase</keyword>
<dbReference type="InterPro" id="IPR004886">
    <property type="entry name" value="Glucanosyltransferase"/>
</dbReference>
<keyword evidence="7" id="KW-1133">Transmembrane helix</keyword>
<dbReference type="PANTHER" id="PTHR31468:SF8">
    <property type="entry name" value="1,3-BETA-GLUCANOSYLTRANSFERASE GAS2"/>
    <property type="match status" value="1"/>
</dbReference>
<dbReference type="PANTHER" id="PTHR31468">
    <property type="entry name" value="1,3-BETA-GLUCANOSYLTRANSFERASE GAS1"/>
    <property type="match status" value="1"/>
</dbReference>
<dbReference type="eggNOG" id="ENOG502SHAA">
    <property type="taxonomic scope" value="Eukaryota"/>
</dbReference>
<dbReference type="GO" id="GO:0042124">
    <property type="term" value="F:1,3-beta-glucanosyltransferase activity"/>
    <property type="evidence" value="ECO:0007669"/>
    <property type="project" value="TreeGrafter"/>
</dbReference>
<proteinExistence type="inferred from homology"/>
<evidence type="ECO:0000256" key="5">
    <source>
        <dbReference type="RuleBase" id="RU361209"/>
    </source>
</evidence>
<dbReference type="EC" id="2.4.1.-" evidence="5"/>
<name>K1WLS2_MARBU</name>
<dbReference type="InterPro" id="IPR017853">
    <property type="entry name" value="GH"/>
</dbReference>
<evidence type="ECO:0000313" key="9">
    <source>
        <dbReference type="Proteomes" id="UP000006753"/>
    </source>
</evidence>
<sequence>MLRIMFVTALLVCLALRASALPTISVKGAKFFAGGNQFFLKGVAYQGTPNDPLVDTKQCQLDAAAMHSIGTNSIRVYHVDPAADHQGCMSVFSDAEIYVWLDVDTFTSYIIQTDPKWTQEQFAAYAKVVDTFQQYDNLGGFWIGNEVINNLGGSPAAPYIKAAVADMKAYLTAKSYRQIPIGYSAADIAELRPMLQNYLACGDADQAIDFFGLNSYEWCGDATYQTSGYGGLQTMTQGYSIPIFFSETGCNVGGDRTFADQKAIFGPDMIGTWSGSIIYEWVEETNHYGVVTYPNGEIYSGAPIPMQPDFDNLSRVWKSITPTGVSEGSYTPSLVAPACPSATGGWIVDGDVPLPRLGASIIKAVAAGAFVPSSKPSSGTSPQPTGMPAISSSSTSLSTRPSTTASFAATSFPPDFSKPVSTFKNSMPTSSTVVKVTSAYVATSTSTRNTLIISITSDSSITPATKSQSQAALYERGGPGPFWGQSSMKTQRSLPKPSTDVEQSGFAIGAQSTKGTTIVSRPPMTTQAPDIGSLQEKDGIDSQDFLFAAQTPTVSSDTTVAVTVPRSSSSTTHSTYTHKEKTALPPVSRDMIPEGVPTPTDSYMITVTTMPPDLTIHTVVASFNVLNRANETWTVSPSTSSNLSRKYTNGGKLEKTTSTSGTETQDATSTGAAPAATISKSAGSAFRVATPSGVIAYLNNLGGHGGFIGMLITTVSILFGVVAFL</sequence>
<dbReference type="Proteomes" id="UP000006753">
    <property type="component" value="Unassembled WGS sequence"/>
</dbReference>
<evidence type="ECO:0000256" key="7">
    <source>
        <dbReference type="SAM" id="Phobius"/>
    </source>
</evidence>
<feature type="region of interest" description="Disordered" evidence="6">
    <location>
        <begin position="372"/>
        <end position="402"/>
    </location>
</feature>
<feature type="signal peptide" evidence="5">
    <location>
        <begin position="1"/>
        <end position="20"/>
    </location>
</feature>
<dbReference type="GO" id="GO:0098552">
    <property type="term" value="C:side of membrane"/>
    <property type="evidence" value="ECO:0007669"/>
    <property type="project" value="UniProtKB-KW"/>
</dbReference>
<keyword evidence="3 5" id="KW-0732">Signal</keyword>
<dbReference type="Pfam" id="PF03198">
    <property type="entry name" value="Glyco_hydro_72"/>
    <property type="match status" value="1"/>
</dbReference>
<evidence type="ECO:0000256" key="3">
    <source>
        <dbReference type="ARBA" id="ARBA00022729"/>
    </source>
</evidence>
<keyword evidence="5 7" id="KW-0472">Membrane</keyword>
<feature type="compositionally biased region" description="Polar residues" evidence="6">
    <location>
        <begin position="484"/>
        <end position="493"/>
    </location>
</feature>
<evidence type="ECO:0000256" key="1">
    <source>
        <dbReference type="ARBA" id="ARBA00004609"/>
    </source>
</evidence>
<evidence type="ECO:0000256" key="4">
    <source>
        <dbReference type="ARBA" id="ARBA00023180"/>
    </source>
</evidence>
<dbReference type="GO" id="GO:0031505">
    <property type="term" value="P:fungal-type cell wall organization"/>
    <property type="evidence" value="ECO:0007669"/>
    <property type="project" value="TreeGrafter"/>
</dbReference>
<keyword evidence="9" id="KW-1185">Reference proteome</keyword>
<gene>
    <name evidence="8" type="ORF">MBM_08645</name>
</gene>
<feature type="compositionally biased region" description="Low complexity" evidence="6">
    <location>
        <begin position="391"/>
        <end position="402"/>
    </location>
</feature>
<dbReference type="OrthoDB" id="421038at2759"/>
<evidence type="ECO:0000256" key="6">
    <source>
        <dbReference type="SAM" id="MobiDB-lite"/>
    </source>
</evidence>
<feature type="transmembrane region" description="Helical" evidence="7">
    <location>
        <begin position="701"/>
        <end position="724"/>
    </location>
</feature>
<dbReference type="GO" id="GO:0071970">
    <property type="term" value="P:fungal-type cell wall (1-&gt;3)-beta-D-glucan biosynthetic process"/>
    <property type="evidence" value="ECO:0007669"/>
    <property type="project" value="TreeGrafter"/>
</dbReference>
<evidence type="ECO:0000256" key="2">
    <source>
        <dbReference type="ARBA" id="ARBA00007528"/>
    </source>
</evidence>
<feature type="compositionally biased region" description="Polar residues" evidence="6">
    <location>
        <begin position="374"/>
        <end position="384"/>
    </location>
</feature>
<dbReference type="SUPFAM" id="SSF51445">
    <property type="entry name" value="(Trans)glycosidases"/>
    <property type="match status" value="1"/>
</dbReference>
<accession>K1WLS2</accession>
<evidence type="ECO:0000313" key="8">
    <source>
        <dbReference type="EMBL" id="EKD13202.1"/>
    </source>
</evidence>
<feature type="compositionally biased region" description="Polar residues" evidence="6">
    <location>
        <begin position="656"/>
        <end position="671"/>
    </location>
</feature>
<comment type="function">
    <text evidence="5">Splits internally a 1,3-beta-glucan molecule and transfers the newly generated reducing end (the donor) to the non-reducing end of another 1,3-beta-glucan molecule (the acceptor) forming a 1,3-beta linkage, resulting in the elongation of 1,3-beta-glucan chains in the cell wall.</text>
</comment>
<dbReference type="Gene3D" id="3.20.20.80">
    <property type="entry name" value="Glycosidases"/>
    <property type="match status" value="1"/>
</dbReference>
<feature type="region of interest" description="Disordered" evidence="6">
    <location>
        <begin position="468"/>
        <end position="502"/>
    </location>
</feature>